<dbReference type="PATRIC" id="fig|1423739.3.peg.2588"/>
<comment type="caution">
    <text evidence="1">The sequence shown here is derived from an EMBL/GenBank/DDBJ whole genome shotgun (WGS) entry which is preliminary data.</text>
</comment>
<reference evidence="1 2" key="1">
    <citation type="journal article" date="2015" name="Genome Announc.">
        <title>Expanding the biotechnology potential of lactobacilli through comparative genomics of 213 strains and associated genera.</title>
        <authorList>
            <person name="Sun Z."/>
            <person name="Harris H.M."/>
            <person name="McCann A."/>
            <person name="Guo C."/>
            <person name="Argimon S."/>
            <person name="Zhang W."/>
            <person name="Yang X."/>
            <person name="Jeffery I.B."/>
            <person name="Cooney J.C."/>
            <person name="Kagawa T.F."/>
            <person name="Liu W."/>
            <person name="Song Y."/>
            <person name="Salvetti E."/>
            <person name="Wrobel A."/>
            <person name="Rasinkangas P."/>
            <person name="Parkhill J."/>
            <person name="Rea M.C."/>
            <person name="O'Sullivan O."/>
            <person name="Ritari J."/>
            <person name="Douillard F.P."/>
            <person name="Paul Ross R."/>
            <person name="Yang R."/>
            <person name="Briner A.E."/>
            <person name="Felis G.E."/>
            <person name="de Vos W.M."/>
            <person name="Barrangou R."/>
            <person name="Klaenhammer T.R."/>
            <person name="Caufield P.W."/>
            <person name="Cui Y."/>
            <person name="Zhang H."/>
            <person name="O'Toole P.W."/>
        </authorList>
    </citation>
    <scope>NUCLEOTIDE SEQUENCE [LARGE SCALE GENOMIC DNA]</scope>
    <source>
        <strain evidence="1 2">DSM 14421</strain>
    </source>
</reference>
<accession>A0A0R1SNZ1</accession>
<proteinExistence type="predicted"/>
<dbReference type="EMBL" id="AZEY01000028">
    <property type="protein sequence ID" value="KRL67971.1"/>
    <property type="molecule type" value="Genomic_DNA"/>
</dbReference>
<evidence type="ECO:0000313" key="2">
    <source>
        <dbReference type="Proteomes" id="UP000052013"/>
    </source>
</evidence>
<sequence>MILMIHVQQFENSEEQGWLASRALTDYPGNLILAIQIMIHAVGRCRLFHIFIW</sequence>
<organism evidence="1 2">
    <name type="scientific">Lentilactobacillus diolivorans DSM 14421</name>
    <dbReference type="NCBI Taxonomy" id="1423739"/>
    <lineage>
        <taxon>Bacteria</taxon>
        <taxon>Bacillati</taxon>
        <taxon>Bacillota</taxon>
        <taxon>Bacilli</taxon>
        <taxon>Lactobacillales</taxon>
        <taxon>Lactobacillaceae</taxon>
        <taxon>Lentilactobacillus</taxon>
    </lineage>
</organism>
<gene>
    <name evidence="1" type="ORF">FC85_GL002487</name>
</gene>
<dbReference type="AlphaFoldDB" id="A0A0R1SNZ1"/>
<dbReference type="Proteomes" id="UP000052013">
    <property type="component" value="Unassembled WGS sequence"/>
</dbReference>
<protein>
    <submittedName>
        <fullName evidence="1">Uncharacterized protein</fullName>
    </submittedName>
</protein>
<name>A0A0R1SNZ1_9LACO</name>
<evidence type="ECO:0000313" key="1">
    <source>
        <dbReference type="EMBL" id="KRL67971.1"/>
    </source>
</evidence>